<comment type="caution">
    <text evidence="2">The sequence shown here is derived from an EMBL/GenBank/DDBJ whole genome shotgun (WGS) entry which is preliminary data.</text>
</comment>
<dbReference type="RefSeq" id="WP_192834614.1">
    <property type="nucleotide sequence ID" value="NZ_JADAZL010000007.1"/>
</dbReference>
<reference evidence="2 3" key="1">
    <citation type="submission" date="2020-10" db="EMBL/GenBank/DDBJ databases">
        <authorList>
            <person name="Mohd Rani F."/>
        </authorList>
    </citation>
    <scope>NUCLEOTIDE SEQUENCE [LARGE SCALE GENOMIC DNA]</scope>
    <source>
        <strain evidence="2 3">AC1583</strain>
    </source>
</reference>
<dbReference type="Gene3D" id="1.10.287.1080">
    <property type="entry name" value="MazG-like"/>
    <property type="match status" value="1"/>
</dbReference>
<keyword evidence="3" id="KW-1185">Reference proteome</keyword>
<dbReference type="Pfam" id="PF18722">
    <property type="entry name" value="MazG_C"/>
    <property type="match status" value="1"/>
</dbReference>
<evidence type="ECO:0000313" key="3">
    <source>
        <dbReference type="Proteomes" id="UP000619170"/>
    </source>
</evidence>
<dbReference type="SUPFAM" id="SSF101386">
    <property type="entry name" value="all-alpha NTP pyrophosphatases"/>
    <property type="match status" value="1"/>
</dbReference>
<dbReference type="Proteomes" id="UP000619170">
    <property type="component" value="Unassembled WGS sequence"/>
</dbReference>
<proteinExistence type="predicted"/>
<accession>A0ABR9NME0</accession>
<dbReference type="EMBL" id="JADAZL010000007">
    <property type="protein sequence ID" value="MBE2165536.1"/>
    <property type="molecule type" value="Genomic_DNA"/>
</dbReference>
<gene>
    <name evidence="2" type="ORF">IIQ43_13475</name>
</gene>
<reference evidence="3" key="2">
    <citation type="submission" date="2023-07" db="EMBL/GenBank/DDBJ databases">
        <title>Acinetobacter oleivorans assembled AC1583.</title>
        <authorList>
            <person name="Yeo C.C."/>
        </authorList>
    </citation>
    <scope>NUCLEOTIDE SEQUENCE [LARGE SCALE GENOMIC DNA]</scope>
    <source>
        <strain evidence="3">AC1583</strain>
    </source>
</reference>
<sequence length="372" mass="43058">MILVDEYIENIRKTNKLDGIDSLLLGLVGEIGSLMSPAKKLAREHEIYGKDKFRNDTIEELGDILWYFVALCEAYSCDFKNYIINLDSPQKSNDEKSNLVFTSLPEQPVVGKVNSIDSPEKKQKLLEFASQGMKLVDSIISNNNVVHDEAINFLKKYQEIIIFLNISFYEIVESNIKKTASRFLDGINEPIYFDEGFDEDEQIPREFEIHIILKNNKTYMKWNGVRIGDPLTDNHASKDGYKYHDVFHLAYAAILHWSPVFRALIKHKRKSNPFIDETQDGGRAIVIEEGISVWLYAQAKEHNYFENTSILSYDILKTIQQFIKGYEVEKCSLSLWEKAILEGYKVFNQLKEKGQGKIIGNLDKRTIEYHEF</sequence>
<organism evidence="2 3">
    <name type="scientific">Acinetobacter oleivorans</name>
    <dbReference type="NCBI Taxonomy" id="1148157"/>
    <lineage>
        <taxon>Bacteria</taxon>
        <taxon>Pseudomonadati</taxon>
        <taxon>Pseudomonadota</taxon>
        <taxon>Gammaproteobacteria</taxon>
        <taxon>Moraxellales</taxon>
        <taxon>Moraxellaceae</taxon>
        <taxon>Acinetobacter</taxon>
    </lineage>
</organism>
<feature type="domain" description="MazG C-terminal" evidence="1">
    <location>
        <begin position="191"/>
        <end position="371"/>
    </location>
</feature>
<evidence type="ECO:0000259" key="1">
    <source>
        <dbReference type="Pfam" id="PF18722"/>
    </source>
</evidence>
<dbReference type="InterPro" id="IPR041407">
    <property type="entry name" value="MazG_C"/>
</dbReference>
<evidence type="ECO:0000313" key="2">
    <source>
        <dbReference type="EMBL" id="MBE2165536.1"/>
    </source>
</evidence>
<protein>
    <submittedName>
        <fullName evidence="2">Pyrophosphatase</fullName>
    </submittedName>
</protein>
<name>A0ABR9NME0_9GAMM</name>